<evidence type="ECO:0000313" key="4">
    <source>
        <dbReference type="Proteomes" id="UP000177583"/>
    </source>
</evidence>
<organism evidence="3 4">
    <name type="scientific">Candidatus Lambdaproteobacteria bacterium RIFOXYD2_FULL_56_26</name>
    <dbReference type="NCBI Taxonomy" id="1817773"/>
    <lineage>
        <taxon>Bacteria</taxon>
        <taxon>Pseudomonadati</taxon>
        <taxon>Pseudomonadota</taxon>
        <taxon>Candidatus Lambdaproteobacteria</taxon>
    </lineage>
</organism>
<dbReference type="Gene3D" id="3.90.550.10">
    <property type="entry name" value="Spore Coat Polysaccharide Biosynthesis Protein SpsA, Chain A"/>
    <property type="match status" value="1"/>
</dbReference>
<dbReference type="Pfam" id="PF12804">
    <property type="entry name" value="NTP_transf_3"/>
    <property type="match status" value="1"/>
</dbReference>
<dbReference type="EMBL" id="MFNF01000001">
    <property type="protein sequence ID" value="OGH04732.1"/>
    <property type="molecule type" value="Genomic_DNA"/>
</dbReference>
<feature type="domain" description="MobA-like NTP transferase" evidence="2">
    <location>
        <begin position="8"/>
        <end position="63"/>
    </location>
</feature>
<dbReference type="GO" id="GO:0016779">
    <property type="term" value="F:nucleotidyltransferase activity"/>
    <property type="evidence" value="ECO:0007669"/>
    <property type="project" value="UniProtKB-ARBA"/>
</dbReference>
<reference evidence="3 4" key="1">
    <citation type="journal article" date="2016" name="Nat. Commun.">
        <title>Thousands of microbial genomes shed light on interconnected biogeochemical processes in an aquifer system.</title>
        <authorList>
            <person name="Anantharaman K."/>
            <person name="Brown C.T."/>
            <person name="Hug L.A."/>
            <person name="Sharon I."/>
            <person name="Castelle C.J."/>
            <person name="Probst A.J."/>
            <person name="Thomas B.C."/>
            <person name="Singh A."/>
            <person name="Wilkins M.J."/>
            <person name="Karaoz U."/>
            <person name="Brodie E.L."/>
            <person name="Williams K.H."/>
            <person name="Hubbard S.S."/>
            <person name="Banfield J.F."/>
        </authorList>
    </citation>
    <scope>NUCLEOTIDE SEQUENCE [LARGE SCALE GENOMIC DNA]</scope>
</reference>
<dbReference type="InterPro" id="IPR025877">
    <property type="entry name" value="MobA-like_NTP_Trfase"/>
</dbReference>
<dbReference type="InterPro" id="IPR029044">
    <property type="entry name" value="Nucleotide-diphossugar_trans"/>
</dbReference>
<comment type="caution">
    <text evidence="3">The sequence shown here is derived from an EMBL/GenBank/DDBJ whole genome shotgun (WGS) entry which is preliminary data.</text>
</comment>
<proteinExistence type="predicted"/>
<keyword evidence="1" id="KW-0460">Magnesium</keyword>
<gene>
    <name evidence="3" type="ORF">A2557_07025</name>
</gene>
<evidence type="ECO:0000259" key="2">
    <source>
        <dbReference type="Pfam" id="PF12804"/>
    </source>
</evidence>
<evidence type="ECO:0000313" key="3">
    <source>
        <dbReference type="EMBL" id="OGH04732.1"/>
    </source>
</evidence>
<protein>
    <recommendedName>
        <fullName evidence="2">MobA-like NTP transferase domain-containing protein</fullName>
    </recommendedName>
</protein>
<evidence type="ECO:0000256" key="1">
    <source>
        <dbReference type="ARBA" id="ARBA00022842"/>
    </source>
</evidence>
<dbReference type="Proteomes" id="UP000177583">
    <property type="component" value="Unassembled WGS sequence"/>
</dbReference>
<name>A0A1F6H311_9PROT</name>
<dbReference type="AlphaFoldDB" id="A0A1F6H311"/>
<dbReference type="SUPFAM" id="SSF53448">
    <property type="entry name" value="Nucleotide-diphospho-sugar transferases"/>
    <property type="match status" value="1"/>
</dbReference>
<accession>A0A1F6H311</accession>
<sequence>MSSPVELLILAAGVGSRYGGDKQLDGFGPAGESLMEYALFDAKKAGFSRVVFVIRKDLEEVLAAKVIRPYRSWFEIDYYFQEIKALPAGFEVPLGRTKPWGTGQAVLLAKDKIRHPFAVVNADDYYGPTGYHQMAKALAQLNPQNLDFLINAYRLDHTLSDEGTVSRGLLGAQGGQMSSLTECTKIGRNPSGVFDLTQEPPAPLDPLTPVSMNFWGFTPAVFGLLEQEFSQFLAQQSGDPKAEFYITSPIDRAVKEGRASVRLLECQEQWLGVTYPGDKPKVIEGLKKRHMEGQYPRHLAP</sequence>